<dbReference type="PANTHER" id="PTHR31920">
    <property type="entry name" value="B3 DOMAIN-CONTAINING"/>
    <property type="match status" value="1"/>
</dbReference>
<evidence type="ECO:0000313" key="7">
    <source>
        <dbReference type="EMBL" id="KAF5778973.1"/>
    </source>
</evidence>
<dbReference type="Proteomes" id="UP000215914">
    <property type="component" value="Unassembled WGS sequence"/>
</dbReference>
<dbReference type="SUPFAM" id="SSF101936">
    <property type="entry name" value="DNA-binding pseudobarrel domain"/>
    <property type="match status" value="2"/>
</dbReference>
<protein>
    <submittedName>
        <fullName evidence="7">Transcription factor B3-Domain family</fullName>
    </submittedName>
</protein>
<feature type="domain" description="TF-B3" evidence="6">
    <location>
        <begin position="140"/>
        <end position="194"/>
    </location>
</feature>
<proteinExistence type="predicted"/>
<evidence type="ECO:0000256" key="4">
    <source>
        <dbReference type="ARBA" id="ARBA00023163"/>
    </source>
</evidence>
<reference evidence="7" key="2">
    <citation type="submission" date="2020-06" db="EMBL/GenBank/DDBJ databases">
        <title>Helianthus annuus Genome sequencing and assembly Release 2.</title>
        <authorList>
            <person name="Gouzy J."/>
            <person name="Langlade N."/>
            <person name="Munos S."/>
        </authorList>
    </citation>
    <scope>NUCLEOTIDE SEQUENCE</scope>
    <source>
        <tissue evidence="7">Leaves</tissue>
    </source>
</reference>
<dbReference type="InterPro" id="IPR015300">
    <property type="entry name" value="DNA-bd_pseudobarrel_sf"/>
</dbReference>
<dbReference type="EMBL" id="MNCJ02000327">
    <property type="protein sequence ID" value="KAF5778973.1"/>
    <property type="molecule type" value="Genomic_DNA"/>
</dbReference>
<evidence type="ECO:0000259" key="6">
    <source>
        <dbReference type="PROSITE" id="PS50863"/>
    </source>
</evidence>
<keyword evidence="5" id="KW-0539">Nucleus</keyword>
<evidence type="ECO:0000256" key="1">
    <source>
        <dbReference type="ARBA" id="ARBA00004123"/>
    </source>
</evidence>
<keyword evidence="8" id="KW-1185">Reference proteome</keyword>
<evidence type="ECO:0000256" key="2">
    <source>
        <dbReference type="ARBA" id="ARBA00023015"/>
    </source>
</evidence>
<gene>
    <name evidence="7" type="ORF">HanXRQr2_Chr12g0553871</name>
</gene>
<name>A0A9K3MXJ4_HELAN</name>
<organism evidence="7 8">
    <name type="scientific">Helianthus annuus</name>
    <name type="common">Common sunflower</name>
    <dbReference type="NCBI Taxonomy" id="4232"/>
    <lineage>
        <taxon>Eukaryota</taxon>
        <taxon>Viridiplantae</taxon>
        <taxon>Streptophyta</taxon>
        <taxon>Embryophyta</taxon>
        <taxon>Tracheophyta</taxon>
        <taxon>Spermatophyta</taxon>
        <taxon>Magnoliopsida</taxon>
        <taxon>eudicotyledons</taxon>
        <taxon>Gunneridae</taxon>
        <taxon>Pentapetalae</taxon>
        <taxon>asterids</taxon>
        <taxon>campanulids</taxon>
        <taxon>Asterales</taxon>
        <taxon>Asteraceae</taxon>
        <taxon>Asteroideae</taxon>
        <taxon>Heliantheae alliance</taxon>
        <taxon>Heliantheae</taxon>
        <taxon>Helianthus</taxon>
    </lineage>
</organism>
<dbReference type="PANTHER" id="PTHR31920:SF145">
    <property type="entry name" value="B3 DOMAIN-CONTAINING PROTEIN REM20-LIKE ISOFORM X1"/>
    <property type="match status" value="1"/>
</dbReference>
<dbReference type="InterPro" id="IPR003340">
    <property type="entry name" value="B3_DNA-bd"/>
</dbReference>
<keyword evidence="2" id="KW-0805">Transcription regulation</keyword>
<comment type="caution">
    <text evidence="7">The sequence shown here is derived from an EMBL/GenBank/DDBJ whole genome shotgun (WGS) entry which is preliminary data.</text>
</comment>
<evidence type="ECO:0000256" key="5">
    <source>
        <dbReference type="ARBA" id="ARBA00023242"/>
    </source>
</evidence>
<dbReference type="Gene3D" id="2.40.330.10">
    <property type="entry name" value="DNA-binding pseudobarrel domain"/>
    <property type="match status" value="2"/>
</dbReference>
<evidence type="ECO:0000313" key="8">
    <source>
        <dbReference type="Proteomes" id="UP000215914"/>
    </source>
</evidence>
<evidence type="ECO:0000256" key="3">
    <source>
        <dbReference type="ARBA" id="ARBA00023125"/>
    </source>
</evidence>
<reference evidence="7" key="1">
    <citation type="journal article" date="2017" name="Nature">
        <title>The sunflower genome provides insights into oil metabolism, flowering and Asterid evolution.</title>
        <authorList>
            <person name="Badouin H."/>
            <person name="Gouzy J."/>
            <person name="Grassa C.J."/>
            <person name="Murat F."/>
            <person name="Staton S.E."/>
            <person name="Cottret L."/>
            <person name="Lelandais-Briere C."/>
            <person name="Owens G.L."/>
            <person name="Carrere S."/>
            <person name="Mayjonade B."/>
            <person name="Legrand L."/>
            <person name="Gill N."/>
            <person name="Kane N.C."/>
            <person name="Bowers J.E."/>
            <person name="Hubner S."/>
            <person name="Bellec A."/>
            <person name="Berard A."/>
            <person name="Berges H."/>
            <person name="Blanchet N."/>
            <person name="Boniface M.C."/>
            <person name="Brunel D."/>
            <person name="Catrice O."/>
            <person name="Chaidir N."/>
            <person name="Claudel C."/>
            <person name="Donnadieu C."/>
            <person name="Faraut T."/>
            <person name="Fievet G."/>
            <person name="Helmstetter N."/>
            <person name="King M."/>
            <person name="Knapp S.J."/>
            <person name="Lai Z."/>
            <person name="Le Paslier M.C."/>
            <person name="Lippi Y."/>
            <person name="Lorenzon L."/>
            <person name="Mandel J.R."/>
            <person name="Marage G."/>
            <person name="Marchand G."/>
            <person name="Marquand E."/>
            <person name="Bret-Mestries E."/>
            <person name="Morien E."/>
            <person name="Nambeesan S."/>
            <person name="Nguyen T."/>
            <person name="Pegot-Espagnet P."/>
            <person name="Pouilly N."/>
            <person name="Raftis F."/>
            <person name="Sallet E."/>
            <person name="Schiex T."/>
            <person name="Thomas J."/>
            <person name="Vandecasteele C."/>
            <person name="Vares D."/>
            <person name="Vear F."/>
            <person name="Vautrin S."/>
            <person name="Crespi M."/>
            <person name="Mangin B."/>
            <person name="Burke J.M."/>
            <person name="Salse J."/>
            <person name="Munos S."/>
            <person name="Vincourt P."/>
            <person name="Rieseberg L.H."/>
            <person name="Langlade N.B."/>
        </authorList>
    </citation>
    <scope>NUCLEOTIDE SEQUENCE</scope>
    <source>
        <tissue evidence="7">Leaves</tissue>
    </source>
</reference>
<dbReference type="GO" id="GO:0003677">
    <property type="term" value="F:DNA binding"/>
    <property type="evidence" value="ECO:0007669"/>
    <property type="project" value="UniProtKB-KW"/>
</dbReference>
<sequence>MYCSFVKFLHNPGSLTIDVPMSFVKQVYGETWEDKKLHIFHASGKKWVVRLKRVNSVPVITDGWQTVASDLKLQNDCLLTFHPLAQFVLDLSCFVKGVCGESYYTINRYQRLGVTIIGDAFVEECYGNKPPTGTYEICYKGSMWSVSTSKLHTSYVFSQGWPEVCNDLGIQEDDLLIFRRMDDVLFDLTVYRNEIEIRLTKIGESHKDDVFQISKDEYYDKVFKDIEEDDKFYIPDEDPSFSKVVN</sequence>
<keyword evidence="4" id="KW-0804">Transcription</keyword>
<dbReference type="InterPro" id="IPR050655">
    <property type="entry name" value="Plant_B3_domain"/>
</dbReference>
<keyword evidence="3" id="KW-0238">DNA-binding</keyword>
<dbReference type="AlphaFoldDB" id="A0A9K3MXJ4"/>
<dbReference type="Gramene" id="mRNA:HanXRQr2_Chr12g0553871">
    <property type="protein sequence ID" value="mRNA:HanXRQr2_Chr12g0553871"/>
    <property type="gene ID" value="HanXRQr2_Chr12g0553871"/>
</dbReference>
<dbReference type="PROSITE" id="PS50863">
    <property type="entry name" value="B3"/>
    <property type="match status" value="1"/>
</dbReference>
<accession>A0A9K3MXJ4</accession>
<comment type="subcellular location">
    <subcellularLocation>
        <location evidence="1">Nucleus</location>
    </subcellularLocation>
</comment>
<dbReference type="GO" id="GO:0005634">
    <property type="term" value="C:nucleus"/>
    <property type="evidence" value="ECO:0007669"/>
    <property type="project" value="UniProtKB-SubCell"/>
</dbReference>